<evidence type="ECO:0000313" key="1">
    <source>
        <dbReference type="EMBL" id="CAG8649779.1"/>
    </source>
</evidence>
<protein>
    <submittedName>
        <fullName evidence="1">7067_t:CDS:1</fullName>
    </submittedName>
</protein>
<gene>
    <name evidence="1" type="ORF">SCALOS_LOCUS8629</name>
</gene>
<proteinExistence type="predicted"/>
<accession>A0ACA9NCU7</accession>
<dbReference type="Proteomes" id="UP000789860">
    <property type="component" value="Unassembled WGS sequence"/>
</dbReference>
<reference evidence="1" key="1">
    <citation type="submission" date="2021-06" db="EMBL/GenBank/DDBJ databases">
        <authorList>
            <person name="Kallberg Y."/>
            <person name="Tangrot J."/>
            <person name="Rosling A."/>
        </authorList>
    </citation>
    <scope>NUCLEOTIDE SEQUENCE</scope>
    <source>
        <strain evidence="1">AU212A</strain>
    </source>
</reference>
<organism evidence="1 2">
    <name type="scientific">Scutellospora calospora</name>
    <dbReference type="NCBI Taxonomy" id="85575"/>
    <lineage>
        <taxon>Eukaryota</taxon>
        <taxon>Fungi</taxon>
        <taxon>Fungi incertae sedis</taxon>
        <taxon>Mucoromycota</taxon>
        <taxon>Glomeromycotina</taxon>
        <taxon>Glomeromycetes</taxon>
        <taxon>Diversisporales</taxon>
        <taxon>Gigasporaceae</taxon>
        <taxon>Scutellospora</taxon>
    </lineage>
</organism>
<feature type="non-terminal residue" evidence="1">
    <location>
        <position position="1"/>
    </location>
</feature>
<dbReference type="EMBL" id="CAJVPM010023459">
    <property type="protein sequence ID" value="CAG8649779.1"/>
    <property type="molecule type" value="Genomic_DNA"/>
</dbReference>
<evidence type="ECO:0000313" key="2">
    <source>
        <dbReference type="Proteomes" id="UP000789860"/>
    </source>
</evidence>
<name>A0ACA9NCU7_9GLOM</name>
<sequence length="58" mass="6665">YQIDTLDKIYSDQSIKIALQEALLENNSKNLINILAEIAKYLKSNIESSLKKELLQQI</sequence>
<comment type="caution">
    <text evidence="1">The sequence shown here is derived from an EMBL/GenBank/DDBJ whole genome shotgun (WGS) entry which is preliminary data.</text>
</comment>
<feature type="non-terminal residue" evidence="1">
    <location>
        <position position="58"/>
    </location>
</feature>
<keyword evidence="2" id="KW-1185">Reference proteome</keyword>